<dbReference type="Pfam" id="PF00483">
    <property type="entry name" value="NTP_transferase"/>
    <property type="match status" value="1"/>
</dbReference>
<dbReference type="InterPro" id="IPR005835">
    <property type="entry name" value="NTP_transferase_dom"/>
</dbReference>
<name>A0A364P2B7_9PROT</name>
<dbReference type="Gene3D" id="3.90.550.10">
    <property type="entry name" value="Spore Coat Polysaccharide Biosynthesis Protein SpsA, Chain A"/>
    <property type="match status" value="1"/>
</dbReference>
<evidence type="ECO:0000313" key="5">
    <source>
        <dbReference type="Proteomes" id="UP000251075"/>
    </source>
</evidence>
<evidence type="ECO:0000259" key="3">
    <source>
        <dbReference type="Pfam" id="PF00483"/>
    </source>
</evidence>
<organism evidence="4 5">
    <name type="scientific">Paramagnetospirillum kuznetsovii</name>
    <dbReference type="NCBI Taxonomy" id="2053833"/>
    <lineage>
        <taxon>Bacteria</taxon>
        <taxon>Pseudomonadati</taxon>
        <taxon>Pseudomonadota</taxon>
        <taxon>Alphaproteobacteria</taxon>
        <taxon>Rhodospirillales</taxon>
        <taxon>Magnetospirillaceae</taxon>
        <taxon>Paramagnetospirillum</taxon>
    </lineage>
</organism>
<dbReference type="InterPro" id="IPR050065">
    <property type="entry name" value="GlmU-like"/>
</dbReference>
<dbReference type="PANTHER" id="PTHR43584:SF8">
    <property type="entry name" value="N-ACETYLMURAMATE ALPHA-1-PHOSPHATE URIDYLYLTRANSFERASE"/>
    <property type="match status" value="1"/>
</dbReference>
<sequence length="234" mass="25410">MITHAMVLAAGLGLRMRPITLTTPKPLVSVAGRTMLDRALDHLGRAGIDNLVVNTHWLPDAIKEHLAGRGEVRLSHEDVLLETGGGVAKALPLLGHAPFFVANSDIIWTDGATPALERLAHAWVDADMDALLLLQPVKTAVGYDGKGDFFINANDTLRRRGEADSAPLLFSGVQILHPRLFEGAPEGKFSLNVLYDRALAKGRLHGLVHDGNWYHVGTPEALPRVEALLRAEER</sequence>
<dbReference type="EMBL" id="PGTO01000002">
    <property type="protein sequence ID" value="RAU23474.1"/>
    <property type="molecule type" value="Genomic_DNA"/>
</dbReference>
<keyword evidence="5" id="KW-1185">Reference proteome</keyword>
<feature type="domain" description="Nucleotidyl transferase" evidence="3">
    <location>
        <begin position="5"/>
        <end position="143"/>
    </location>
</feature>
<dbReference type="SUPFAM" id="SSF53448">
    <property type="entry name" value="Nucleotide-diphospho-sugar transferases"/>
    <property type="match status" value="1"/>
</dbReference>
<keyword evidence="1 4" id="KW-0808">Transferase</keyword>
<dbReference type="GO" id="GO:0016779">
    <property type="term" value="F:nucleotidyltransferase activity"/>
    <property type="evidence" value="ECO:0007669"/>
    <property type="project" value="UniProtKB-KW"/>
</dbReference>
<dbReference type="AlphaFoldDB" id="A0A364P2B7"/>
<evidence type="ECO:0000313" key="4">
    <source>
        <dbReference type="EMBL" id="RAU23474.1"/>
    </source>
</evidence>
<proteinExistence type="predicted"/>
<protein>
    <submittedName>
        <fullName evidence="4">Mannose-1-phosphate guanylyltransferase</fullName>
    </submittedName>
</protein>
<dbReference type="CDD" id="cd06422">
    <property type="entry name" value="NTP_transferase_like_1"/>
    <property type="match status" value="1"/>
</dbReference>
<gene>
    <name evidence="4" type="ORF">CU669_02985</name>
</gene>
<keyword evidence="2 4" id="KW-0548">Nucleotidyltransferase</keyword>
<dbReference type="OrthoDB" id="9788272at2"/>
<dbReference type="Proteomes" id="UP000251075">
    <property type="component" value="Unassembled WGS sequence"/>
</dbReference>
<dbReference type="InterPro" id="IPR029044">
    <property type="entry name" value="Nucleotide-diphossugar_trans"/>
</dbReference>
<accession>A0A364P2B7</accession>
<reference evidence="4 5" key="1">
    <citation type="submission" date="2017-11" db="EMBL/GenBank/DDBJ databases">
        <title>Draft genome sequence of magnetotactic bacterium Magnetospirillum kuznetsovii LBB-42.</title>
        <authorList>
            <person name="Grouzdev D.S."/>
            <person name="Rysina M.S."/>
            <person name="Baslerov R.V."/>
            <person name="Koziaeva V."/>
        </authorList>
    </citation>
    <scope>NUCLEOTIDE SEQUENCE [LARGE SCALE GENOMIC DNA]</scope>
    <source>
        <strain evidence="4 5">LBB-42</strain>
    </source>
</reference>
<evidence type="ECO:0000256" key="2">
    <source>
        <dbReference type="ARBA" id="ARBA00022695"/>
    </source>
</evidence>
<evidence type="ECO:0000256" key="1">
    <source>
        <dbReference type="ARBA" id="ARBA00022679"/>
    </source>
</evidence>
<dbReference type="PANTHER" id="PTHR43584">
    <property type="entry name" value="NUCLEOTIDYL TRANSFERASE"/>
    <property type="match status" value="1"/>
</dbReference>
<comment type="caution">
    <text evidence="4">The sequence shown here is derived from an EMBL/GenBank/DDBJ whole genome shotgun (WGS) entry which is preliminary data.</text>
</comment>